<organism evidence="3 4">
    <name type="scientific">Nocardiopsis sediminis</name>
    <dbReference type="NCBI Taxonomy" id="1778267"/>
    <lineage>
        <taxon>Bacteria</taxon>
        <taxon>Bacillati</taxon>
        <taxon>Actinomycetota</taxon>
        <taxon>Actinomycetes</taxon>
        <taxon>Streptosporangiales</taxon>
        <taxon>Nocardiopsidaceae</taxon>
        <taxon>Nocardiopsis</taxon>
    </lineage>
</organism>
<dbReference type="PANTHER" id="PTHR30345">
    <property type="entry name" value="RIBOSE-5-PHOSPHATE ISOMERASE B"/>
    <property type="match status" value="1"/>
</dbReference>
<dbReference type="EMBL" id="JBHSBH010000015">
    <property type="protein sequence ID" value="MFC3999315.1"/>
    <property type="molecule type" value="Genomic_DNA"/>
</dbReference>
<dbReference type="Gene3D" id="3.40.1400.10">
    <property type="entry name" value="Sugar-phosphate isomerase, RpiB/LacA/LacB"/>
    <property type="match status" value="1"/>
</dbReference>
<dbReference type="PIRSF" id="PIRSF005384">
    <property type="entry name" value="RpiB_LacA_B"/>
    <property type="match status" value="1"/>
</dbReference>
<evidence type="ECO:0000313" key="3">
    <source>
        <dbReference type="EMBL" id="MFC3999315.1"/>
    </source>
</evidence>
<gene>
    <name evidence="3" type="ORF">ACFOVU_25620</name>
</gene>
<accession>A0ABV8FX34</accession>
<dbReference type="PANTHER" id="PTHR30345:SF0">
    <property type="entry name" value="DNA DAMAGE-REPAIR_TOLERATION PROTEIN DRT102"/>
    <property type="match status" value="1"/>
</dbReference>
<dbReference type="SUPFAM" id="SSF89623">
    <property type="entry name" value="Ribose/Galactose isomerase RpiB/AlsB"/>
    <property type="match status" value="1"/>
</dbReference>
<dbReference type="NCBIfam" id="NF004051">
    <property type="entry name" value="PRK05571.1"/>
    <property type="match status" value="1"/>
</dbReference>
<dbReference type="Proteomes" id="UP001595847">
    <property type="component" value="Unassembled WGS sequence"/>
</dbReference>
<dbReference type="InterPro" id="IPR003500">
    <property type="entry name" value="RpiB_LacA_LacB"/>
</dbReference>
<feature type="region of interest" description="Disordered" evidence="2">
    <location>
        <begin position="1"/>
        <end position="27"/>
    </location>
</feature>
<comment type="caution">
    <text evidence="3">The sequence shown here is derived from an EMBL/GenBank/DDBJ whole genome shotgun (WGS) entry which is preliminary data.</text>
</comment>
<dbReference type="InterPro" id="IPR036569">
    <property type="entry name" value="RpiB_LacA_LacB_sf"/>
</dbReference>
<dbReference type="NCBIfam" id="TIGR00689">
    <property type="entry name" value="rpiB_lacA_lacB"/>
    <property type="match status" value="1"/>
</dbReference>
<reference evidence="4" key="1">
    <citation type="journal article" date="2019" name="Int. J. Syst. Evol. Microbiol.">
        <title>The Global Catalogue of Microorganisms (GCM) 10K type strain sequencing project: providing services to taxonomists for standard genome sequencing and annotation.</title>
        <authorList>
            <consortium name="The Broad Institute Genomics Platform"/>
            <consortium name="The Broad Institute Genome Sequencing Center for Infectious Disease"/>
            <person name="Wu L."/>
            <person name="Ma J."/>
        </authorList>
    </citation>
    <scope>NUCLEOTIDE SEQUENCE [LARGE SCALE GENOMIC DNA]</scope>
    <source>
        <strain evidence="4">TBRC 1826</strain>
    </source>
</reference>
<keyword evidence="4" id="KW-1185">Reference proteome</keyword>
<dbReference type="GO" id="GO:0016853">
    <property type="term" value="F:isomerase activity"/>
    <property type="evidence" value="ECO:0007669"/>
    <property type="project" value="UniProtKB-KW"/>
</dbReference>
<evidence type="ECO:0000256" key="1">
    <source>
        <dbReference type="ARBA" id="ARBA00008754"/>
    </source>
</evidence>
<sequence>MIKKRGQQGRFPSGRAGPPRHPGRSTPIRVALGADHAGFPLKDTVRRAVEALGHTVVDRGTHGTDPVDFPDITQATCAPVLDGTADRAILVCGTGAGAIMAANKIPGIRCGLAHEPYSAHQAVEHDDANVIAMGAWLVPHALVADIVREFLDATFDDDEDTRRRVAKLNALDLLTPGS</sequence>
<keyword evidence="3" id="KW-0413">Isomerase</keyword>
<dbReference type="RefSeq" id="WP_378537684.1">
    <property type="nucleotide sequence ID" value="NZ_JBHSBH010000015.1"/>
</dbReference>
<evidence type="ECO:0000313" key="4">
    <source>
        <dbReference type="Proteomes" id="UP001595847"/>
    </source>
</evidence>
<name>A0ABV8FX34_9ACTN</name>
<evidence type="ECO:0000256" key="2">
    <source>
        <dbReference type="SAM" id="MobiDB-lite"/>
    </source>
</evidence>
<comment type="similarity">
    <text evidence="1">Belongs to the LacAB/RpiB family.</text>
</comment>
<protein>
    <submittedName>
        <fullName evidence="3">RpiB/LacA/LacB family sugar-phosphate isomerase</fullName>
    </submittedName>
</protein>
<proteinExistence type="inferred from homology"/>
<dbReference type="Pfam" id="PF02502">
    <property type="entry name" value="LacAB_rpiB"/>
    <property type="match status" value="1"/>
</dbReference>